<dbReference type="CDD" id="cd09071">
    <property type="entry name" value="FAR_C"/>
    <property type="match status" value="1"/>
</dbReference>
<evidence type="ECO:0000256" key="8">
    <source>
        <dbReference type="ARBA" id="ARBA00023136"/>
    </source>
</evidence>
<gene>
    <name evidence="13" type="ORF">CINCED_3A010643</name>
</gene>
<keyword evidence="8 10" id="KW-0472">Membrane</keyword>
<reference evidence="13 14" key="1">
    <citation type="submission" date="2019-08" db="EMBL/GenBank/DDBJ databases">
        <authorList>
            <person name="Alioto T."/>
            <person name="Alioto T."/>
            <person name="Gomez Garrido J."/>
        </authorList>
    </citation>
    <scope>NUCLEOTIDE SEQUENCE [LARGE SCALE GENOMIC DNA]</scope>
</reference>
<dbReference type="GO" id="GO:0005777">
    <property type="term" value="C:peroxisome"/>
    <property type="evidence" value="ECO:0007669"/>
    <property type="project" value="TreeGrafter"/>
</dbReference>
<name>A0A5E4MCC8_9HEMI</name>
<evidence type="ECO:0000259" key="12">
    <source>
        <dbReference type="Pfam" id="PF07993"/>
    </source>
</evidence>
<keyword evidence="14" id="KW-1185">Reference proteome</keyword>
<evidence type="ECO:0000256" key="3">
    <source>
        <dbReference type="ARBA" id="ARBA00022516"/>
    </source>
</evidence>
<organism evidence="13 14">
    <name type="scientific">Cinara cedri</name>
    <dbReference type="NCBI Taxonomy" id="506608"/>
    <lineage>
        <taxon>Eukaryota</taxon>
        <taxon>Metazoa</taxon>
        <taxon>Ecdysozoa</taxon>
        <taxon>Arthropoda</taxon>
        <taxon>Hexapoda</taxon>
        <taxon>Insecta</taxon>
        <taxon>Pterygota</taxon>
        <taxon>Neoptera</taxon>
        <taxon>Paraneoptera</taxon>
        <taxon>Hemiptera</taxon>
        <taxon>Sternorrhyncha</taxon>
        <taxon>Aphidomorpha</taxon>
        <taxon>Aphidoidea</taxon>
        <taxon>Aphididae</taxon>
        <taxon>Lachninae</taxon>
        <taxon>Cinara</taxon>
    </lineage>
</organism>
<dbReference type="EC" id="1.2.1.84" evidence="10"/>
<evidence type="ECO:0000256" key="7">
    <source>
        <dbReference type="ARBA" id="ARBA00023098"/>
    </source>
</evidence>
<comment type="function">
    <text evidence="10">Catalyzes the reduction of fatty acyl-CoA to fatty alcohols.</text>
</comment>
<keyword evidence="6 10" id="KW-1133">Transmembrane helix</keyword>
<dbReference type="FunFam" id="3.40.50.720:FF:000143">
    <property type="entry name" value="Fatty acyl-CoA reductase"/>
    <property type="match status" value="1"/>
</dbReference>
<protein>
    <recommendedName>
        <fullName evidence="10">Fatty acyl-CoA reductase</fullName>
        <ecNumber evidence="10">1.2.1.84</ecNumber>
    </recommendedName>
</protein>
<comment type="catalytic activity">
    <reaction evidence="9 10">
        <text>a long-chain fatty acyl-CoA + 2 NADPH + 2 H(+) = a long-chain primary fatty alcohol + 2 NADP(+) + CoA</text>
        <dbReference type="Rhea" id="RHEA:52716"/>
        <dbReference type="ChEBI" id="CHEBI:15378"/>
        <dbReference type="ChEBI" id="CHEBI:57287"/>
        <dbReference type="ChEBI" id="CHEBI:57783"/>
        <dbReference type="ChEBI" id="CHEBI:58349"/>
        <dbReference type="ChEBI" id="CHEBI:77396"/>
        <dbReference type="ChEBI" id="CHEBI:83139"/>
        <dbReference type="EC" id="1.2.1.84"/>
    </reaction>
</comment>
<dbReference type="OrthoDB" id="429813at2759"/>
<keyword evidence="4 10" id="KW-0812">Transmembrane</keyword>
<evidence type="ECO:0000256" key="9">
    <source>
        <dbReference type="ARBA" id="ARBA00052530"/>
    </source>
</evidence>
<comment type="similarity">
    <text evidence="2 10">Belongs to the fatty acyl-CoA reductase family.</text>
</comment>
<dbReference type="SUPFAM" id="SSF51735">
    <property type="entry name" value="NAD(P)-binding Rossmann-fold domains"/>
    <property type="match status" value="1"/>
</dbReference>
<evidence type="ECO:0000256" key="6">
    <source>
        <dbReference type="ARBA" id="ARBA00022989"/>
    </source>
</evidence>
<evidence type="ECO:0000256" key="5">
    <source>
        <dbReference type="ARBA" id="ARBA00022857"/>
    </source>
</evidence>
<dbReference type="InterPro" id="IPR036291">
    <property type="entry name" value="NAD(P)-bd_dom_sf"/>
</dbReference>
<evidence type="ECO:0000256" key="4">
    <source>
        <dbReference type="ARBA" id="ARBA00022692"/>
    </source>
</evidence>
<evidence type="ECO:0000313" key="13">
    <source>
        <dbReference type="EMBL" id="VVC29130.1"/>
    </source>
</evidence>
<accession>A0A5E4MCC8</accession>
<dbReference type="EMBL" id="CABPRJ010000488">
    <property type="protein sequence ID" value="VVC29130.1"/>
    <property type="molecule type" value="Genomic_DNA"/>
</dbReference>
<feature type="domain" description="Fatty acyl-CoA reductase C-terminal" evidence="11">
    <location>
        <begin position="391"/>
        <end position="483"/>
    </location>
</feature>
<keyword evidence="7 10" id="KW-0443">Lipid metabolism</keyword>
<evidence type="ECO:0000256" key="2">
    <source>
        <dbReference type="ARBA" id="ARBA00005928"/>
    </source>
</evidence>
<dbReference type="PANTHER" id="PTHR11011:SF60">
    <property type="entry name" value="FATTY ACYL-COA REDUCTASE-RELATED"/>
    <property type="match status" value="1"/>
</dbReference>
<dbReference type="GO" id="GO:0102965">
    <property type="term" value="F:alcohol-forming long-chain fatty acyl-CoA reductase activity"/>
    <property type="evidence" value="ECO:0007669"/>
    <property type="project" value="UniProtKB-EC"/>
</dbReference>
<keyword evidence="5 10" id="KW-0521">NADP</keyword>
<proteinExistence type="inferred from homology"/>
<dbReference type="InterPro" id="IPR013120">
    <property type="entry name" value="FAR_NAD-bd"/>
</dbReference>
<evidence type="ECO:0000256" key="1">
    <source>
        <dbReference type="ARBA" id="ARBA00004141"/>
    </source>
</evidence>
<dbReference type="GO" id="GO:0016020">
    <property type="term" value="C:membrane"/>
    <property type="evidence" value="ECO:0007669"/>
    <property type="project" value="UniProtKB-SubCell"/>
</dbReference>
<dbReference type="AlphaFoldDB" id="A0A5E4MCC8"/>
<dbReference type="InterPro" id="IPR033640">
    <property type="entry name" value="FAR_C"/>
</dbReference>
<feature type="transmembrane region" description="Helical" evidence="10">
    <location>
        <begin position="501"/>
        <end position="525"/>
    </location>
</feature>
<evidence type="ECO:0000259" key="11">
    <source>
        <dbReference type="Pfam" id="PF03015"/>
    </source>
</evidence>
<comment type="subcellular location">
    <subcellularLocation>
        <location evidence="1">Membrane</location>
        <topology evidence="1">Multi-pass membrane protein</topology>
    </subcellularLocation>
</comment>
<dbReference type="CDD" id="cd05236">
    <property type="entry name" value="FAR-N_SDR_e"/>
    <property type="match status" value="1"/>
</dbReference>
<evidence type="ECO:0000313" key="14">
    <source>
        <dbReference type="Proteomes" id="UP000325440"/>
    </source>
</evidence>
<dbReference type="Gene3D" id="3.40.50.720">
    <property type="entry name" value="NAD(P)-binding Rossmann-like Domain"/>
    <property type="match status" value="1"/>
</dbReference>
<dbReference type="GO" id="GO:0080019">
    <property type="term" value="F:alcohol-forming very long-chain fatty acyl-CoA reductase activity"/>
    <property type="evidence" value="ECO:0007669"/>
    <property type="project" value="InterPro"/>
</dbReference>
<evidence type="ECO:0000256" key="10">
    <source>
        <dbReference type="RuleBase" id="RU363097"/>
    </source>
</evidence>
<dbReference type="InterPro" id="IPR026055">
    <property type="entry name" value="FAR"/>
</dbReference>
<sequence length="526" mass="60434">MPATAMDMTVVQSEAMAENRQSEIQSFYNDATVFLTGATGFLGTMILEKLMRTCSIKRIYILIREKKGKTPEERFKDLFNNSVFELMKKQTPNYLEKISAVIGDCGLPEMGIGEQYQEILKNEVNVIIHSAATVRFDEHLRLAMNINVVGLQYLLKMCKDMKNLKSFVHISTAYSQCSIRKEIDEVFYEPPLTGDQLVQIVNNLDDEYIKILTPSLLKEFPNTYTFTKAIAESEVLTMGKGLPVGMIRPSMIIGTESEPVPGWINNYYGPTGITAAAGIGLLRVMLADPNAIAEIIPGDFVSNAVLSCAWDIHNKWIEHKKTVNGNVFDRDSYTPSIYNLVSSNMNQLKWREFVSINKCHGTKIPIDKMIWPIMLKLTPNKYLYTVLCFLLHTLPAYVLDSLAKLVGKRPRLMKEYEKLHKYTDILKYFALNSWKWNEPNTQALISRMSKEDRTLFNFDISLISWDDYFFNSVRGIRKYIFREESLDTVPQGLKHVKRLYMIYYTLIAFLVAFALLIIYLLFLLFN</sequence>
<dbReference type="Pfam" id="PF03015">
    <property type="entry name" value="Sterile"/>
    <property type="match status" value="1"/>
</dbReference>
<dbReference type="GO" id="GO:0035336">
    <property type="term" value="P:long-chain fatty-acyl-CoA metabolic process"/>
    <property type="evidence" value="ECO:0007669"/>
    <property type="project" value="TreeGrafter"/>
</dbReference>
<keyword evidence="10" id="KW-0560">Oxidoreductase</keyword>
<dbReference type="PANTHER" id="PTHR11011">
    <property type="entry name" value="MALE STERILITY PROTEIN 2-RELATED"/>
    <property type="match status" value="1"/>
</dbReference>
<feature type="domain" description="Thioester reductase (TE)" evidence="12">
    <location>
        <begin position="35"/>
        <end position="305"/>
    </location>
</feature>
<dbReference type="Pfam" id="PF07993">
    <property type="entry name" value="NAD_binding_4"/>
    <property type="match status" value="1"/>
</dbReference>
<dbReference type="Proteomes" id="UP000325440">
    <property type="component" value="Unassembled WGS sequence"/>
</dbReference>
<keyword evidence="3 10" id="KW-0444">Lipid biosynthesis</keyword>